<gene>
    <name evidence="1" type="ORF">SEML1_0067</name>
</gene>
<name>A0ABY8WXP8_9BACT</name>
<evidence type="ECO:0000313" key="1">
    <source>
        <dbReference type="EMBL" id="WIO45709.1"/>
    </source>
</evidence>
<sequence length="221" mass="24004">MYSSPENPFSNGNTLGEGDDAYAEAIASTELLSRERQNSLTLDYADVLRQNGTLDHHIEAFAVYIAERETTGESLGFSFGQFVAKDGSIVEVRNDGSRKDEPDGSGWCITRTREGDDGSVRIGVDTVVSKQTNTLLPPPLGPNDVASIETLNCEGGTTYEIISLKDERGFVVTDSSGSLYLPLDTVMSRIDDYKNIDAALSAVCAKPEVSRYAPIGWRHTI</sequence>
<reference evidence="1 2" key="1">
    <citation type="journal article" date="2023" name="Cell">
        <title>Genetic manipulation of Patescibacteria provides mechanistic insights into microbial dark matter and the epibiotic lifestyle.</title>
        <authorList>
            <person name="Wang Y."/>
            <person name="Gallagher L.A."/>
            <person name="Andrade P.A."/>
            <person name="Liu A."/>
            <person name="Humphreys I.R."/>
            <person name="Turkarslan S."/>
            <person name="Cutler K.J."/>
            <person name="Arrieta-Ortiz M.L."/>
            <person name="Li Y."/>
            <person name="Radey M.C."/>
            <person name="McLean J.S."/>
            <person name="Cong Q."/>
            <person name="Baker D."/>
            <person name="Baliga N.S."/>
            <person name="Peterson S.B."/>
            <person name="Mougous J.D."/>
        </authorList>
    </citation>
    <scope>NUCLEOTIDE SEQUENCE [LARGE SCALE GENOMIC DNA]</scope>
    <source>
        <strain evidence="1 2">ML1</strain>
    </source>
</reference>
<dbReference type="EMBL" id="CP124550">
    <property type="protein sequence ID" value="WIO45709.1"/>
    <property type="molecule type" value="Genomic_DNA"/>
</dbReference>
<dbReference type="RefSeq" id="WP_376754082.1">
    <property type="nucleotide sequence ID" value="NZ_CP124550.1"/>
</dbReference>
<accession>A0ABY8WXP8</accession>
<dbReference type="Proteomes" id="UP001177295">
    <property type="component" value="Chromosome"/>
</dbReference>
<evidence type="ECO:0000313" key="2">
    <source>
        <dbReference type="Proteomes" id="UP001177295"/>
    </source>
</evidence>
<proteinExistence type="predicted"/>
<keyword evidence="2" id="KW-1185">Reference proteome</keyword>
<organism evidence="1 2">
    <name type="scientific">Candidatus Southlakia epibionticum</name>
    <dbReference type="NCBI Taxonomy" id="3043284"/>
    <lineage>
        <taxon>Bacteria</taxon>
        <taxon>Candidatus Saccharimonadota</taxon>
        <taxon>Candidatus Saccharimonadia</taxon>
        <taxon>Candidatus Saccharimonadales</taxon>
        <taxon>Candidatus Saccharimonadaceae</taxon>
        <taxon>Candidatus Southlakia</taxon>
    </lineage>
</organism>
<protein>
    <submittedName>
        <fullName evidence="1">Uncharacterized protein</fullName>
    </submittedName>
</protein>